<name>A0A8T7M051_9CHLR</name>
<dbReference type="Pfam" id="PF01740">
    <property type="entry name" value="STAS"/>
    <property type="match status" value="1"/>
</dbReference>
<dbReference type="EMBL" id="CP128399">
    <property type="protein sequence ID" value="WJW66999.1"/>
    <property type="molecule type" value="Genomic_DNA"/>
</dbReference>
<feature type="domain" description="STAS" evidence="2">
    <location>
        <begin position="41"/>
        <end position="108"/>
    </location>
</feature>
<sequence>MTLKIEQANELTIIRIMNDSIDAVSAREIAAANDQMQPITIMDFGAVMFINSAGISALLKLVIEARKQGKKLYAVNVTAHHRKVFEMVDMLRYMPIARMEDFLPARKS</sequence>
<keyword evidence="1" id="KW-0812">Transmembrane</keyword>
<dbReference type="Proteomes" id="UP000521676">
    <property type="component" value="Unassembled WGS sequence"/>
</dbReference>
<reference evidence="3 5" key="1">
    <citation type="submission" date="2020-06" db="EMBL/GenBank/DDBJ databases">
        <title>Anoxygenic phototrophic Chloroflexota member uses a Type I reaction center.</title>
        <authorList>
            <person name="Tsuji J.M."/>
            <person name="Shaw N.A."/>
            <person name="Nagashima S."/>
            <person name="Venkiteswaran J."/>
            <person name="Schiff S.L."/>
            <person name="Hanada S."/>
            <person name="Tank M."/>
            <person name="Neufeld J.D."/>
        </authorList>
    </citation>
    <scope>NUCLEOTIDE SEQUENCE [LARGE SCALE GENOMIC DNA]</scope>
    <source>
        <strain evidence="3">L227-S17</strain>
    </source>
</reference>
<dbReference type="AlphaFoldDB" id="A0A8T7M051"/>
<dbReference type="EMBL" id="JACATZ010000001">
    <property type="protein sequence ID" value="NWJ45120.1"/>
    <property type="molecule type" value="Genomic_DNA"/>
</dbReference>
<evidence type="ECO:0000256" key="1">
    <source>
        <dbReference type="SAM" id="Phobius"/>
    </source>
</evidence>
<accession>A0A8T7M051</accession>
<feature type="transmembrane region" description="Helical" evidence="1">
    <location>
        <begin position="44"/>
        <end position="63"/>
    </location>
</feature>
<evidence type="ECO:0000313" key="3">
    <source>
        <dbReference type="EMBL" id="NWJ45120.1"/>
    </source>
</evidence>
<keyword evidence="1" id="KW-0472">Membrane</keyword>
<protein>
    <submittedName>
        <fullName evidence="3">STAS domain-containing protein</fullName>
    </submittedName>
</protein>
<evidence type="ECO:0000259" key="2">
    <source>
        <dbReference type="PROSITE" id="PS50801"/>
    </source>
</evidence>
<reference evidence="4" key="2">
    <citation type="journal article" date="2024" name="Nature">
        <title>Anoxygenic phototroph of the Chloroflexota uses a type I reaction centre.</title>
        <authorList>
            <person name="Tsuji J.M."/>
            <person name="Shaw N.A."/>
            <person name="Nagashima S."/>
            <person name="Venkiteswaran J.J."/>
            <person name="Schiff S.L."/>
            <person name="Watanabe T."/>
            <person name="Fukui M."/>
            <person name="Hanada S."/>
            <person name="Tank M."/>
            <person name="Neufeld J.D."/>
        </authorList>
    </citation>
    <scope>NUCLEOTIDE SEQUENCE</scope>
    <source>
        <strain evidence="4">L227-S17</strain>
    </source>
</reference>
<organism evidence="3 5">
    <name type="scientific">Candidatus Chlorohelix allophototropha</name>
    <dbReference type="NCBI Taxonomy" id="3003348"/>
    <lineage>
        <taxon>Bacteria</taxon>
        <taxon>Bacillati</taxon>
        <taxon>Chloroflexota</taxon>
        <taxon>Chloroflexia</taxon>
        <taxon>Candidatus Chloroheliales</taxon>
        <taxon>Candidatus Chloroheliaceae</taxon>
        <taxon>Candidatus Chlorohelix</taxon>
    </lineage>
</organism>
<dbReference type="Gene3D" id="3.30.750.24">
    <property type="entry name" value="STAS domain"/>
    <property type="match status" value="1"/>
</dbReference>
<dbReference type="InterPro" id="IPR002645">
    <property type="entry name" value="STAS_dom"/>
</dbReference>
<keyword evidence="1" id="KW-1133">Transmembrane helix</keyword>
<gene>
    <name evidence="3" type="ORF">HXX08_04495</name>
    <name evidence="4" type="ORF">OZ401_000247</name>
</gene>
<dbReference type="InterPro" id="IPR036513">
    <property type="entry name" value="STAS_dom_sf"/>
</dbReference>
<dbReference type="RefSeq" id="WP_341468894.1">
    <property type="nucleotide sequence ID" value="NZ_CP128399.1"/>
</dbReference>
<dbReference type="Proteomes" id="UP001431572">
    <property type="component" value="Chromosome 1"/>
</dbReference>
<evidence type="ECO:0000313" key="5">
    <source>
        <dbReference type="Proteomes" id="UP000521676"/>
    </source>
</evidence>
<dbReference type="PROSITE" id="PS50801">
    <property type="entry name" value="STAS"/>
    <property type="match status" value="1"/>
</dbReference>
<proteinExistence type="predicted"/>
<evidence type="ECO:0000313" key="4">
    <source>
        <dbReference type="EMBL" id="WJW66999.1"/>
    </source>
</evidence>
<dbReference type="CDD" id="cd07043">
    <property type="entry name" value="STAS_anti-anti-sigma_factors"/>
    <property type="match status" value="1"/>
</dbReference>
<keyword evidence="6" id="KW-1185">Reference proteome</keyword>
<dbReference type="SUPFAM" id="SSF52091">
    <property type="entry name" value="SpoIIaa-like"/>
    <property type="match status" value="1"/>
</dbReference>
<evidence type="ECO:0000313" key="6">
    <source>
        <dbReference type="Proteomes" id="UP001431572"/>
    </source>
</evidence>